<protein>
    <submittedName>
        <fullName evidence="6">Putative mannosyltransferase KTR2</fullName>
    </submittedName>
</protein>
<dbReference type="VEuPathDB" id="FungiDB:B1J91_M05819g"/>
<dbReference type="VEuPathDB" id="FungiDB:GVI51_M05775"/>
<proteinExistence type="inferred from homology"/>
<sequence length="477" mass="56974">MQCQLERERDFFHASMEYLYASLSANIPIAWDLEMYWAMKCRRLVRTILWINGSELDTEAIFLDLAMKEWLIWVVEVFIWWGQLWFCGDIDRNYFERSVAVKTKYDGVRRREYFVPLKLATNSYDDMAVFTELEYSPKRENATLLMLVRNWELSGALASMRSLEDRFNRKYNYDWVFLNDVPFDEDFMLATSAMASGMTYYGMVPPHEWSTPTWINEDQYAQCLRDMEGSGVIYGGSRSYRNMCRFYSGFFYKQDLLKNYDYYMRVEPNVEYFCDFPYDPFKVMRANKYKYGFLMSLYEYENTIPHLWHAVEDYINEYGHKLNFENNSYSFLVDKDHFSPNTMGIIESHTDYNLCHFWSNFEVGDLSFFRSKEYEEFFDFMDQKGGFYYERWGDAPIHTIAASLLLNTSEVIHFDELGYRHEPYLSCPRSLGIQLQQRCLCDVNSDVNLDISLASCLPRWWRNGSGKTFVKPKQFTD</sequence>
<dbReference type="Pfam" id="PF01793">
    <property type="entry name" value="Glyco_transf_15"/>
    <property type="match status" value="1"/>
</dbReference>
<evidence type="ECO:0000256" key="3">
    <source>
        <dbReference type="ARBA" id="ARBA00022676"/>
    </source>
</evidence>
<dbReference type="VEuPathDB" id="FungiDB:CAGL0M05841g"/>
<dbReference type="GO" id="GO:0006493">
    <property type="term" value="P:protein O-linked glycosylation"/>
    <property type="evidence" value="ECO:0007669"/>
    <property type="project" value="TreeGrafter"/>
</dbReference>
<dbReference type="FunFam" id="3.90.550.10:FF:000051">
    <property type="entry name" value="Alpha-1,2-mannosyltransferase (Ktr4)"/>
    <property type="match status" value="1"/>
</dbReference>
<dbReference type="InterPro" id="IPR029044">
    <property type="entry name" value="Nucleotide-diphossugar_trans"/>
</dbReference>
<dbReference type="VEuPathDB" id="FungiDB:CAGL0M05819g"/>
<gene>
    <name evidence="6" type="ORF">AO440_004105</name>
</gene>
<comment type="caution">
    <text evidence="6">The sequence shown here is derived from an EMBL/GenBank/DDBJ whole genome shotgun (WGS) entry which is preliminary data.</text>
</comment>
<evidence type="ECO:0000313" key="6">
    <source>
        <dbReference type="EMBL" id="KTB04253.1"/>
    </source>
</evidence>
<dbReference type="GO" id="GO:0000026">
    <property type="term" value="F:alpha-1,2-mannosyltransferase activity"/>
    <property type="evidence" value="ECO:0007669"/>
    <property type="project" value="TreeGrafter"/>
</dbReference>
<dbReference type="InterPro" id="IPR002685">
    <property type="entry name" value="Glyco_trans_15"/>
</dbReference>
<keyword evidence="3 6" id="KW-0328">Glycosyltransferase</keyword>
<dbReference type="GO" id="GO:0006487">
    <property type="term" value="P:protein N-linked glycosylation"/>
    <property type="evidence" value="ECO:0007669"/>
    <property type="project" value="TreeGrafter"/>
</dbReference>
<dbReference type="PANTHER" id="PTHR31121">
    <property type="entry name" value="ALPHA-1,2 MANNOSYLTRANSFERASE KTR1"/>
    <property type="match status" value="1"/>
</dbReference>
<evidence type="ECO:0000256" key="2">
    <source>
        <dbReference type="ARBA" id="ARBA00007677"/>
    </source>
</evidence>
<dbReference type="GO" id="GO:0005794">
    <property type="term" value="C:Golgi apparatus"/>
    <property type="evidence" value="ECO:0007669"/>
    <property type="project" value="TreeGrafter"/>
</dbReference>
<comment type="subcellular location">
    <subcellularLocation>
        <location evidence="1">Membrane</location>
        <topology evidence="1">Single-pass type II membrane protein</topology>
    </subcellularLocation>
</comment>
<comment type="similarity">
    <text evidence="2">Belongs to the glycosyltransferase 15 family.</text>
</comment>
<dbReference type="EMBL" id="LLZZ01000117">
    <property type="protein sequence ID" value="KTB04253.1"/>
    <property type="molecule type" value="Genomic_DNA"/>
</dbReference>
<accession>A0A0W0CY58</accession>
<name>A0A0W0CY58_CANGB</name>
<keyword evidence="4 6" id="KW-0808">Transferase</keyword>
<dbReference type="Gene3D" id="3.90.550.10">
    <property type="entry name" value="Spore Coat Polysaccharide Biosynthesis Protein SpsA, Chain A"/>
    <property type="match status" value="1"/>
</dbReference>
<reference evidence="6 7" key="1">
    <citation type="submission" date="2015-10" db="EMBL/GenBank/DDBJ databases">
        <title>Draft genomes sequences of Candida glabrata isolates 1A, 1B, 2A, 2B, 3A and 3B.</title>
        <authorList>
            <person name="Haavelsrud O.E."/>
            <person name="Gaustad P."/>
        </authorList>
    </citation>
    <scope>NUCLEOTIDE SEQUENCE [LARGE SCALE GENOMIC DNA]</scope>
    <source>
        <strain evidence="6">910700640</strain>
    </source>
</reference>
<dbReference type="VEuPathDB" id="FungiDB:GWK60_M05797"/>
<dbReference type="VEuPathDB" id="FungiDB:B1J91_M05841g"/>
<evidence type="ECO:0000256" key="5">
    <source>
        <dbReference type="ARBA" id="ARBA00022968"/>
    </source>
</evidence>
<dbReference type="SUPFAM" id="SSF53448">
    <property type="entry name" value="Nucleotide-diphospho-sugar transferases"/>
    <property type="match status" value="1"/>
</dbReference>
<dbReference type="VEuPathDB" id="FungiDB:GVI51_M05797"/>
<organism evidence="6 7">
    <name type="scientific">Candida glabrata</name>
    <name type="common">Yeast</name>
    <name type="synonym">Torulopsis glabrata</name>
    <dbReference type="NCBI Taxonomy" id="5478"/>
    <lineage>
        <taxon>Eukaryota</taxon>
        <taxon>Fungi</taxon>
        <taxon>Dikarya</taxon>
        <taxon>Ascomycota</taxon>
        <taxon>Saccharomycotina</taxon>
        <taxon>Saccharomycetes</taxon>
        <taxon>Saccharomycetales</taxon>
        <taxon>Saccharomycetaceae</taxon>
        <taxon>Nakaseomyces</taxon>
    </lineage>
</organism>
<keyword evidence="5" id="KW-0735">Signal-anchor</keyword>
<evidence type="ECO:0000256" key="4">
    <source>
        <dbReference type="ARBA" id="ARBA00022679"/>
    </source>
</evidence>
<keyword evidence="5" id="KW-0812">Transmembrane</keyword>
<evidence type="ECO:0000256" key="1">
    <source>
        <dbReference type="ARBA" id="ARBA00004606"/>
    </source>
</evidence>
<evidence type="ECO:0000313" key="7">
    <source>
        <dbReference type="Proteomes" id="UP000054886"/>
    </source>
</evidence>
<dbReference type="VEuPathDB" id="FungiDB:GWK60_M05775"/>
<dbReference type="PANTHER" id="PTHR31121:SF10">
    <property type="entry name" value="MANNOSYLTRANSFERASE KTR2-RELATED"/>
    <property type="match status" value="1"/>
</dbReference>
<dbReference type="Proteomes" id="UP000054886">
    <property type="component" value="Unassembled WGS sequence"/>
</dbReference>
<dbReference type="GO" id="GO:0016020">
    <property type="term" value="C:membrane"/>
    <property type="evidence" value="ECO:0007669"/>
    <property type="project" value="UniProtKB-SubCell"/>
</dbReference>
<dbReference type="AlphaFoldDB" id="A0A0W0CY58"/>
<dbReference type="GO" id="GO:0000032">
    <property type="term" value="P:cell wall mannoprotein biosynthetic process"/>
    <property type="evidence" value="ECO:0007669"/>
    <property type="project" value="TreeGrafter"/>
</dbReference>